<dbReference type="InterPro" id="IPR029510">
    <property type="entry name" value="Ald_DH_CS_GLU"/>
</dbReference>
<organism evidence="10 11">
    <name type="scientific">Candidatus Limivivens merdigallinarum</name>
    <dbReference type="NCBI Taxonomy" id="2840859"/>
    <lineage>
        <taxon>Bacteria</taxon>
        <taxon>Bacillati</taxon>
        <taxon>Bacillota</taxon>
        <taxon>Clostridia</taxon>
        <taxon>Lachnospirales</taxon>
        <taxon>Lachnospiraceae</taxon>
        <taxon>Lachnospiraceae incertae sedis</taxon>
        <taxon>Candidatus Limivivens</taxon>
    </lineage>
</organism>
<comment type="function">
    <text evidence="4">Part of the sulfo-TAL (or sulfo-SFT) pathway, a D-sulfoquinovose degradation pathway that produces sulfolactate (SL). Catalyzes the oxidation of 3-sulfolactaldehyde (SLA) to sulfolactate (SL).</text>
</comment>
<dbReference type="EC" id="1.2.1.97" evidence="5"/>
<dbReference type="SUPFAM" id="SSF53720">
    <property type="entry name" value="ALDH-like"/>
    <property type="match status" value="1"/>
</dbReference>
<dbReference type="InterPro" id="IPR015590">
    <property type="entry name" value="Aldehyde_DH_dom"/>
</dbReference>
<comment type="similarity">
    <text evidence="1 8">Belongs to the aldehyde dehydrogenase family.</text>
</comment>
<reference evidence="10" key="1">
    <citation type="submission" date="2020-10" db="EMBL/GenBank/DDBJ databases">
        <authorList>
            <person name="Gilroy R."/>
        </authorList>
    </citation>
    <scope>NUCLEOTIDE SEQUENCE</scope>
    <source>
        <strain evidence="10">ChiSjej3B21-11622</strain>
    </source>
</reference>
<dbReference type="EMBL" id="DVFT01000081">
    <property type="protein sequence ID" value="HIQ95997.1"/>
    <property type="molecule type" value="Genomic_DNA"/>
</dbReference>
<dbReference type="AlphaFoldDB" id="A0A9D0ZUP4"/>
<proteinExistence type="inferred from homology"/>
<evidence type="ECO:0000256" key="8">
    <source>
        <dbReference type="RuleBase" id="RU003345"/>
    </source>
</evidence>
<evidence type="ECO:0000256" key="6">
    <source>
        <dbReference type="ARBA" id="ARBA00067277"/>
    </source>
</evidence>
<reference evidence="10" key="2">
    <citation type="journal article" date="2021" name="PeerJ">
        <title>Extensive microbial diversity within the chicken gut microbiome revealed by metagenomics and culture.</title>
        <authorList>
            <person name="Gilroy R."/>
            <person name="Ravi A."/>
            <person name="Getino M."/>
            <person name="Pursley I."/>
            <person name="Horton D.L."/>
            <person name="Alikhan N.F."/>
            <person name="Baker D."/>
            <person name="Gharbi K."/>
            <person name="Hall N."/>
            <person name="Watson M."/>
            <person name="Adriaenssens E.M."/>
            <person name="Foster-Nyarko E."/>
            <person name="Jarju S."/>
            <person name="Secka A."/>
            <person name="Antonio M."/>
            <person name="Oren A."/>
            <person name="Chaudhuri R.R."/>
            <person name="La Ragione R."/>
            <person name="Hildebrand F."/>
            <person name="Pallen M.J."/>
        </authorList>
    </citation>
    <scope>NUCLEOTIDE SEQUENCE</scope>
    <source>
        <strain evidence="10">ChiSjej3B21-11622</strain>
    </source>
</reference>
<dbReference type="GO" id="GO:0004777">
    <property type="term" value="F:succinate-semialdehyde dehydrogenase (NAD+) activity"/>
    <property type="evidence" value="ECO:0007669"/>
    <property type="project" value="TreeGrafter"/>
</dbReference>
<sequence length="477" mass="51684">MNMLINGEFVPSSDHSAIDVINPYDGTLVDQVPAATAFDVNRAVLAAKEAQKSWKKFPVHERAAIVYRFLELVEQQKEELAMTLTLESGKNINETTVEIRNIFTAWRAFAEKAKHLYGTVLPAGQEPGHERNLVLTQREPIGVIACIIPFNFPCNLFNQKVAPALLSGNAAIVKPATDNPITILKLGKLLMEAGIPKGVLQVITGRGATVGDALCSHEDVHAITLTGSTKVGIDVAATAARRLCHVSLELGGNDAFIVLPDADLDLAVNEAANARFYNAGQICCAPKRFLIHRTLKDAFVEKILERVKAIPAGDPKVPSTKIGTLINEKAAMEVERQIQDTVVAGGRILIGGHRKGAFVEPTVIDEVPHDAAIAHDMEVFGPVMPIIPFDTEEEALSIANDSIYGLGGSVFTQDMKKAFYFSNELECGSVVINGSSYFRSFEMPFGGFKQSGIGQEGVFSTFEELTRLKCITLKGIL</sequence>
<evidence type="ECO:0000256" key="2">
    <source>
        <dbReference type="ARBA" id="ARBA00023002"/>
    </source>
</evidence>
<dbReference type="InterPro" id="IPR016161">
    <property type="entry name" value="Ald_DH/histidinol_DH"/>
</dbReference>
<dbReference type="InterPro" id="IPR016163">
    <property type="entry name" value="Ald_DH_C"/>
</dbReference>
<dbReference type="GO" id="GO:0009450">
    <property type="term" value="P:gamma-aminobutyric acid catabolic process"/>
    <property type="evidence" value="ECO:0007669"/>
    <property type="project" value="TreeGrafter"/>
</dbReference>
<dbReference type="PANTHER" id="PTHR43353">
    <property type="entry name" value="SUCCINATE-SEMIALDEHYDE DEHYDROGENASE, MITOCHONDRIAL"/>
    <property type="match status" value="1"/>
</dbReference>
<dbReference type="Gene3D" id="3.40.605.10">
    <property type="entry name" value="Aldehyde Dehydrogenase, Chain A, domain 1"/>
    <property type="match status" value="1"/>
</dbReference>
<comment type="caution">
    <text evidence="10">The sequence shown here is derived from an EMBL/GenBank/DDBJ whole genome shotgun (WGS) entry which is preliminary data.</text>
</comment>
<evidence type="ECO:0000259" key="9">
    <source>
        <dbReference type="Pfam" id="PF00171"/>
    </source>
</evidence>
<evidence type="ECO:0000256" key="3">
    <source>
        <dbReference type="ARBA" id="ARBA00050326"/>
    </source>
</evidence>
<evidence type="ECO:0000256" key="1">
    <source>
        <dbReference type="ARBA" id="ARBA00009986"/>
    </source>
</evidence>
<keyword evidence="2 8" id="KW-0560">Oxidoreductase</keyword>
<dbReference type="PROSITE" id="PS00070">
    <property type="entry name" value="ALDEHYDE_DEHYDR_CYS"/>
    <property type="match status" value="1"/>
</dbReference>
<dbReference type="InterPro" id="IPR050740">
    <property type="entry name" value="Aldehyde_DH_Superfamily"/>
</dbReference>
<dbReference type="FunFam" id="3.40.605.10:FF:000007">
    <property type="entry name" value="NAD/NADP-dependent betaine aldehyde dehydrogenase"/>
    <property type="match status" value="1"/>
</dbReference>
<protein>
    <recommendedName>
        <fullName evidence="6">3-sulfolactaldehyde dehydrogenase</fullName>
        <ecNumber evidence="5">1.2.1.97</ecNumber>
    </recommendedName>
</protein>
<dbReference type="InterPro" id="IPR016162">
    <property type="entry name" value="Ald_DH_N"/>
</dbReference>
<dbReference type="InterPro" id="IPR016160">
    <property type="entry name" value="Ald_DH_CS_CYS"/>
</dbReference>
<dbReference type="Gene3D" id="3.40.309.10">
    <property type="entry name" value="Aldehyde Dehydrogenase, Chain A, domain 2"/>
    <property type="match status" value="1"/>
</dbReference>
<accession>A0A9D0ZUP4</accession>
<name>A0A9D0ZUP4_9FIRM</name>
<evidence type="ECO:0000256" key="4">
    <source>
        <dbReference type="ARBA" id="ARBA00054572"/>
    </source>
</evidence>
<dbReference type="Proteomes" id="UP000886886">
    <property type="component" value="Unassembled WGS sequence"/>
</dbReference>
<dbReference type="PANTHER" id="PTHR43353:SF5">
    <property type="entry name" value="SUCCINATE-SEMIALDEHYDE DEHYDROGENASE, MITOCHONDRIAL"/>
    <property type="match status" value="1"/>
</dbReference>
<feature type="domain" description="Aldehyde dehydrogenase" evidence="9">
    <location>
        <begin position="10"/>
        <end position="470"/>
    </location>
</feature>
<dbReference type="Pfam" id="PF00171">
    <property type="entry name" value="Aldedh"/>
    <property type="match status" value="1"/>
</dbReference>
<evidence type="ECO:0000256" key="7">
    <source>
        <dbReference type="PROSITE-ProRule" id="PRU10007"/>
    </source>
</evidence>
<evidence type="ECO:0000313" key="10">
    <source>
        <dbReference type="EMBL" id="HIQ95997.1"/>
    </source>
</evidence>
<gene>
    <name evidence="10" type="ORF">IAB26_05475</name>
</gene>
<evidence type="ECO:0000256" key="5">
    <source>
        <dbReference type="ARBA" id="ARBA00066984"/>
    </source>
</evidence>
<feature type="active site" evidence="7">
    <location>
        <position position="249"/>
    </location>
</feature>
<dbReference type="PROSITE" id="PS00687">
    <property type="entry name" value="ALDEHYDE_DEHYDR_GLU"/>
    <property type="match status" value="1"/>
</dbReference>
<dbReference type="FunFam" id="3.40.309.10:FF:000009">
    <property type="entry name" value="Aldehyde dehydrogenase A"/>
    <property type="match status" value="1"/>
</dbReference>
<comment type="catalytic activity">
    <reaction evidence="3">
        <text>(2S)-3-sulfolactaldehyde + NAD(+) + H2O = (2S)-3-sulfolactate + NADH + 2 H(+)</text>
        <dbReference type="Rhea" id="RHEA:47932"/>
        <dbReference type="ChEBI" id="CHEBI:15377"/>
        <dbReference type="ChEBI" id="CHEBI:15378"/>
        <dbReference type="ChEBI" id="CHEBI:57540"/>
        <dbReference type="ChEBI" id="CHEBI:57945"/>
        <dbReference type="ChEBI" id="CHEBI:61289"/>
        <dbReference type="ChEBI" id="CHEBI:90109"/>
        <dbReference type="EC" id="1.2.1.97"/>
    </reaction>
    <physiologicalReaction direction="left-to-right" evidence="3">
        <dbReference type="Rhea" id="RHEA:47933"/>
    </physiologicalReaction>
</comment>
<evidence type="ECO:0000313" key="11">
    <source>
        <dbReference type="Proteomes" id="UP000886886"/>
    </source>
</evidence>